<protein>
    <submittedName>
        <fullName evidence="1">Uncharacterized protein</fullName>
    </submittedName>
</protein>
<comment type="caution">
    <text evidence="1">The sequence shown here is derived from an EMBL/GenBank/DDBJ whole genome shotgun (WGS) entry which is preliminary data.</text>
</comment>
<organism evidence="1">
    <name type="scientific">marine sediment metagenome</name>
    <dbReference type="NCBI Taxonomy" id="412755"/>
    <lineage>
        <taxon>unclassified sequences</taxon>
        <taxon>metagenomes</taxon>
        <taxon>ecological metagenomes</taxon>
    </lineage>
</organism>
<evidence type="ECO:0000313" key="1">
    <source>
        <dbReference type="EMBL" id="GAG37252.1"/>
    </source>
</evidence>
<reference evidence="1" key="1">
    <citation type="journal article" date="2014" name="Front. Microbiol.">
        <title>High frequency of phylogenetically diverse reductive dehalogenase-homologous genes in deep subseafloor sedimentary metagenomes.</title>
        <authorList>
            <person name="Kawai M."/>
            <person name="Futagami T."/>
            <person name="Toyoda A."/>
            <person name="Takaki Y."/>
            <person name="Nishi S."/>
            <person name="Hori S."/>
            <person name="Arai W."/>
            <person name="Tsubouchi T."/>
            <person name="Morono Y."/>
            <person name="Uchiyama I."/>
            <person name="Ito T."/>
            <person name="Fujiyama A."/>
            <person name="Inagaki F."/>
            <person name="Takami H."/>
        </authorList>
    </citation>
    <scope>NUCLEOTIDE SEQUENCE</scope>
    <source>
        <strain evidence="1">Expedition CK06-06</strain>
    </source>
</reference>
<sequence>LAEYLIVSLGTMATHLGWTDTSDEILLTVEDTLEVLGLALEADSTDPVALKAVARYIAWVNVCNNLSMDYDYKSDKESFSRSQMFKHAKEMLATSMTEALPWLSTAQIEIGEFTFVEDPYIETELTEFEL</sequence>
<dbReference type="EMBL" id="BARS01040580">
    <property type="protein sequence ID" value="GAG37252.1"/>
    <property type="molecule type" value="Genomic_DNA"/>
</dbReference>
<name>X0XPJ3_9ZZZZ</name>
<accession>X0XPJ3</accession>
<feature type="non-terminal residue" evidence="1">
    <location>
        <position position="1"/>
    </location>
</feature>
<dbReference type="AlphaFoldDB" id="X0XPJ3"/>
<proteinExistence type="predicted"/>
<gene>
    <name evidence="1" type="ORF">S01H1_61834</name>
</gene>